<keyword evidence="1" id="KW-1133">Transmembrane helix</keyword>
<reference evidence="2" key="2">
    <citation type="submission" date="2020-09" db="EMBL/GenBank/DDBJ databases">
        <authorList>
            <person name="Sun Q."/>
            <person name="Zhou Y."/>
        </authorList>
    </citation>
    <scope>NUCLEOTIDE SEQUENCE</scope>
    <source>
        <strain evidence="2">CGMCC 1.12214</strain>
    </source>
</reference>
<dbReference type="Proteomes" id="UP000603912">
    <property type="component" value="Unassembled WGS sequence"/>
</dbReference>
<dbReference type="RefSeq" id="WP_188518676.1">
    <property type="nucleotide sequence ID" value="NZ_BMES01000002.1"/>
</dbReference>
<gene>
    <name evidence="2" type="ORF">GCM10007036_31560</name>
</gene>
<reference evidence="2" key="1">
    <citation type="journal article" date="2014" name="Int. J. Syst. Evol. Microbiol.">
        <title>Complete genome sequence of Corynebacterium casei LMG S-19264T (=DSM 44701T), isolated from a smear-ripened cheese.</title>
        <authorList>
            <consortium name="US DOE Joint Genome Institute (JGI-PGF)"/>
            <person name="Walter F."/>
            <person name="Albersmeier A."/>
            <person name="Kalinowski J."/>
            <person name="Ruckert C."/>
        </authorList>
    </citation>
    <scope>NUCLEOTIDE SEQUENCE</scope>
    <source>
        <strain evidence="2">CGMCC 1.12214</strain>
    </source>
</reference>
<keyword evidence="1" id="KW-0812">Transmembrane</keyword>
<keyword evidence="3" id="KW-1185">Reference proteome</keyword>
<keyword evidence="1" id="KW-0472">Membrane</keyword>
<sequence length="69" mass="7186">MFSTAVASACLTVLQWLLWLTAGLLLLLLVVQSLRGDADAQPVTTAVMAVAAGVLGWMFGAAGRRLAAR</sequence>
<feature type="transmembrane region" description="Helical" evidence="1">
    <location>
        <begin position="43"/>
        <end position="63"/>
    </location>
</feature>
<protein>
    <submittedName>
        <fullName evidence="2">Uncharacterized protein</fullName>
    </submittedName>
</protein>
<name>A0A917MIP8_9HYPH</name>
<dbReference type="EMBL" id="BMES01000002">
    <property type="protein sequence ID" value="GGH24855.1"/>
    <property type="molecule type" value="Genomic_DNA"/>
</dbReference>
<evidence type="ECO:0000256" key="1">
    <source>
        <dbReference type="SAM" id="Phobius"/>
    </source>
</evidence>
<evidence type="ECO:0000313" key="3">
    <source>
        <dbReference type="Proteomes" id="UP000603912"/>
    </source>
</evidence>
<organism evidence="2 3">
    <name type="scientific">Alsobacter metallidurans</name>
    <dbReference type="NCBI Taxonomy" id="340221"/>
    <lineage>
        <taxon>Bacteria</taxon>
        <taxon>Pseudomonadati</taxon>
        <taxon>Pseudomonadota</taxon>
        <taxon>Alphaproteobacteria</taxon>
        <taxon>Hyphomicrobiales</taxon>
        <taxon>Alsobacteraceae</taxon>
        <taxon>Alsobacter</taxon>
    </lineage>
</organism>
<dbReference type="AlphaFoldDB" id="A0A917MIP8"/>
<proteinExistence type="predicted"/>
<evidence type="ECO:0000313" key="2">
    <source>
        <dbReference type="EMBL" id="GGH24855.1"/>
    </source>
</evidence>
<comment type="caution">
    <text evidence="2">The sequence shown here is derived from an EMBL/GenBank/DDBJ whole genome shotgun (WGS) entry which is preliminary data.</text>
</comment>
<accession>A0A917MIP8</accession>